<dbReference type="AlphaFoldDB" id="Q6AKW7"/>
<keyword evidence="1" id="KW-1133">Transmembrane helix</keyword>
<evidence type="ECO:0000256" key="1">
    <source>
        <dbReference type="SAM" id="Phobius"/>
    </source>
</evidence>
<dbReference type="KEGG" id="dps:DP2279"/>
<keyword evidence="1" id="KW-0472">Membrane</keyword>
<protein>
    <submittedName>
        <fullName evidence="2">Uncharacterized protein</fullName>
    </submittedName>
</protein>
<evidence type="ECO:0000313" key="3">
    <source>
        <dbReference type="Proteomes" id="UP000000602"/>
    </source>
</evidence>
<keyword evidence="1" id="KW-0812">Transmembrane</keyword>
<organism evidence="2 3">
    <name type="scientific">Desulfotalea psychrophila (strain LSv54 / DSM 12343)</name>
    <dbReference type="NCBI Taxonomy" id="177439"/>
    <lineage>
        <taxon>Bacteria</taxon>
        <taxon>Pseudomonadati</taxon>
        <taxon>Thermodesulfobacteriota</taxon>
        <taxon>Desulfobulbia</taxon>
        <taxon>Desulfobulbales</taxon>
        <taxon>Desulfocapsaceae</taxon>
        <taxon>Desulfotalea</taxon>
    </lineage>
</organism>
<dbReference type="STRING" id="177439.DP2279"/>
<gene>
    <name evidence="2" type="ordered locus">DP2279</name>
</gene>
<dbReference type="Proteomes" id="UP000000602">
    <property type="component" value="Chromosome"/>
</dbReference>
<dbReference type="EMBL" id="CR522870">
    <property type="protein sequence ID" value="CAG37008.1"/>
    <property type="molecule type" value="Genomic_DNA"/>
</dbReference>
<sequence>MRFYGGIDRDRHCIIFSKNPQPLATVLLLHHSNSFTVRADPCRAIAHTPLVFLKAFRANLKATGTAPAKWFLFFTAVTLVLTDLPLPPAFFLYRFIFRHHRPRLLNQNIISVKSNSLGYIIMMHLFLQIFNHPMILLIGFIAFPIVGLV</sequence>
<proteinExistence type="predicted"/>
<keyword evidence="3" id="KW-1185">Reference proteome</keyword>
<feature type="transmembrane region" description="Helical" evidence="1">
    <location>
        <begin position="117"/>
        <end position="146"/>
    </location>
</feature>
<accession>Q6AKW7</accession>
<reference evidence="3" key="1">
    <citation type="journal article" date="2004" name="Environ. Microbiol.">
        <title>The genome of Desulfotalea psychrophila, a sulfate-reducing bacterium from permanently cold Arctic sediments.</title>
        <authorList>
            <person name="Rabus R."/>
            <person name="Ruepp A."/>
            <person name="Frickey T."/>
            <person name="Rattei T."/>
            <person name="Fartmann B."/>
            <person name="Stark M."/>
            <person name="Bauer M."/>
            <person name="Zibat A."/>
            <person name="Lombardot T."/>
            <person name="Becker I."/>
            <person name="Amann J."/>
            <person name="Gellner K."/>
            <person name="Teeling H."/>
            <person name="Leuschner W.D."/>
            <person name="Gloeckner F.-O."/>
            <person name="Lupas A.N."/>
            <person name="Amann R."/>
            <person name="Klenk H.-P."/>
        </authorList>
    </citation>
    <scope>NUCLEOTIDE SEQUENCE [LARGE SCALE GENOMIC DNA]</scope>
    <source>
        <strain evidence="3">DSM 12343 / LSv54</strain>
    </source>
</reference>
<name>Q6AKW7_DESPS</name>
<evidence type="ECO:0000313" key="2">
    <source>
        <dbReference type="EMBL" id="CAG37008.1"/>
    </source>
</evidence>
<dbReference type="HOGENOM" id="CLU_1746705_0_0_7"/>
<feature type="transmembrane region" description="Helical" evidence="1">
    <location>
        <begin position="70"/>
        <end position="96"/>
    </location>
</feature>